<dbReference type="InterPro" id="IPR029063">
    <property type="entry name" value="SAM-dependent_MTases_sf"/>
</dbReference>
<sequence>MSHTPKPKPPIDTGNLVDSLEYSKTVSAGGTAISNQSAAYLESYFDALYNGNSDPWQYQTRWYEKRKRDMCLAILPQSQYKYGIELGCGNGMLSELLAQRCQALVSIDGNHQAVQLAKARLSGLPHVKVIQGVIPNRLLTLENALLDTYPLSSDTPTRESPFDLIVISEILYYLSPNDIDTVITWTQQNLAIGGTLLCCHWRYAIDDFSMTGETVHQRLYHAFNAENNDKRQIAFTHQSQLIDRDFLLDTWQRSTDSVAMQENLI</sequence>
<dbReference type="RefSeq" id="WP_201561696.1">
    <property type="nucleotide sequence ID" value="NZ_CAJGZK010000004.1"/>
</dbReference>
<evidence type="ECO:0000259" key="1">
    <source>
        <dbReference type="Pfam" id="PF08242"/>
    </source>
</evidence>
<dbReference type="EMBL" id="JBHSTZ010000025">
    <property type="protein sequence ID" value="MFC6381499.1"/>
    <property type="molecule type" value="Genomic_DNA"/>
</dbReference>
<feature type="domain" description="Methyltransferase type 12" evidence="1">
    <location>
        <begin position="84"/>
        <end position="196"/>
    </location>
</feature>
<protein>
    <submittedName>
        <fullName evidence="2">SAM-dependent methyltransferase</fullName>
    </submittedName>
</protein>
<comment type="caution">
    <text evidence="2">The sequence shown here is derived from an EMBL/GenBank/DDBJ whole genome shotgun (WGS) entry which is preliminary data.</text>
</comment>
<gene>
    <name evidence="2" type="ORF">ACFP58_08530</name>
</gene>
<evidence type="ECO:0000313" key="3">
    <source>
        <dbReference type="Proteomes" id="UP001596264"/>
    </source>
</evidence>
<dbReference type="InterPro" id="IPR013217">
    <property type="entry name" value="Methyltransf_12"/>
</dbReference>
<dbReference type="Pfam" id="PF08242">
    <property type="entry name" value="Methyltransf_12"/>
    <property type="match status" value="1"/>
</dbReference>
<dbReference type="SUPFAM" id="SSF53335">
    <property type="entry name" value="S-adenosyl-L-methionine-dependent methyltransferases"/>
    <property type="match status" value="1"/>
</dbReference>
<name>A0ABW1W6P2_9GAMM</name>
<keyword evidence="3" id="KW-1185">Reference proteome</keyword>
<dbReference type="GO" id="GO:0032259">
    <property type="term" value="P:methylation"/>
    <property type="evidence" value="ECO:0007669"/>
    <property type="project" value="UniProtKB-KW"/>
</dbReference>
<keyword evidence="2" id="KW-0489">Methyltransferase</keyword>
<reference evidence="3" key="1">
    <citation type="journal article" date="2019" name="Int. J. Syst. Evol. Microbiol.">
        <title>The Global Catalogue of Microorganisms (GCM) 10K type strain sequencing project: providing services to taxonomists for standard genome sequencing and annotation.</title>
        <authorList>
            <consortium name="The Broad Institute Genomics Platform"/>
            <consortium name="The Broad Institute Genome Sequencing Center for Infectious Disease"/>
            <person name="Wu L."/>
            <person name="Ma J."/>
        </authorList>
    </citation>
    <scope>NUCLEOTIDE SEQUENCE [LARGE SCALE GENOMIC DNA]</scope>
    <source>
        <strain evidence="3">CCM 2050</strain>
    </source>
</reference>
<keyword evidence="2" id="KW-0808">Transferase</keyword>
<dbReference type="Gene3D" id="3.40.50.150">
    <property type="entry name" value="Vaccinia Virus protein VP39"/>
    <property type="match status" value="1"/>
</dbReference>
<dbReference type="GO" id="GO:0008168">
    <property type="term" value="F:methyltransferase activity"/>
    <property type="evidence" value="ECO:0007669"/>
    <property type="project" value="UniProtKB-KW"/>
</dbReference>
<dbReference type="CDD" id="cd02440">
    <property type="entry name" value="AdoMet_MTases"/>
    <property type="match status" value="1"/>
</dbReference>
<dbReference type="Proteomes" id="UP001596264">
    <property type="component" value="Unassembled WGS sequence"/>
</dbReference>
<proteinExistence type="predicted"/>
<organism evidence="2 3">
    <name type="scientific">Psychrobacter glacincola</name>
    <dbReference type="NCBI Taxonomy" id="56810"/>
    <lineage>
        <taxon>Bacteria</taxon>
        <taxon>Pseudomonadati</taxon>
        <taxon>Pseudomonadota</taxon>
        <taxon>Gammaproteobacteria</taxon>
        <taxon>Moraxellales</taxon>
        <taxon>Moraxellaceae</taxon>
        <taxon>Psychrobacter</taxon>
    </lineage>
</organism>
<accession>A0ABW1W6P2</accession>
<evidence type="ECO:0000313" key="2">
    <source>
        <dbReference type="EMBL" id="MFC6381499.1"/>
    </source>
</evidence>